<protein>
    <submittedName>
        <fullName evidence="2">Uncharacterized protein</fullName>
    </submittedName>
</protein>
<keyword evidence="3" id="KW-1185">Reference proteome</keyword>
<reference evidence="2" key="2">
    <citation type="submission" date="2023-01" db="EMBL/GenBank/DDBJ databases">
        <title>Draft genome sequence of Algimonas porphyrae strain NBRC 108216.</title>
        <authorList>
            <person name="Sun Q."/>
            <person name="Mori K."/>
        </authorList>
    </citation>
    <scope>NUCLEOTIDE SEQUENCE</scope>
    <source>
        <strain evidence="2">NBRC 108216</strain>
    </source>
</reference>
<evidence type="ECO:0000313" key="3">
    <source>
        <dbReference type="Proteomes" id="UP001161390"/>
    </source>
</evidence>
<evidence type="ECO:0000313" key="2">
    <source>
        <dbReference type="EMBL" id="GLQ21304.1"/>
    </source>
</evidence>
<dbReference type="EMBL" id="BSNJ01000004">
    <property type="protein sequence ID" value="GLQ21304.1"/>
    <property type="molecule type" value="Genomic_DNA"/>
</dbReference>
<dbReference type="Proteomes" id="UP001161390">
    <property type="component" value="Unassembled WGS sequence"/>
</dbReference>
<keyword evidence="1" id="KW-1133">Transmembrane helix</keyword>
<evidence type="ECO:0000256" key="1">
    <source>
        <dbReference type="SAM" id="Phobius"/>
    </source>
</evidence>
<dbReference type="RefSeq" id="WP_284372693.1">
    <property type="nucleotide sequence ID" value="NZ_BSNJ01000004.1"/>
</dbReference>
<feature type="transmembrane region" description="Helical" evidence="1">
    <location>
        <begin position="12"/>
        <end position="35"/>
    </location>
</feature>
<reference evidence="2" key="1">
    <citation type="journal article" date="2014" name="Int. J. Syst. Evol. Microbiol.">
        <title>Complete genome of a new Firmicutes species belonging to the dominant human colonic microbiota ('Ruminococcus bicirculans') reveals two chromosomes and a selective capacity to utilize plant glucans.</title>
        <authorList>
            <consortium name="NISC Comparative Sequencing Program"/>
            <person name="Wegmann U."/>
            <person name="Louis P."/>
            <person name="Goesmann A."/>
            <person name="Henrissat B."/>
            <person name="Duncan S.H."/>
            <person name="Flint H.J."/>
        </authorList>
    </citation>
    <scope>NUCLEOTIDE SEQUENCE</scope>
    <source>
        <strain evidence="2">NBRC 108216</strain>
    </source>
</reference>
<feature type="transmembrane region" description="Helical" evidence="1">
    <location>
        <begin position="62"/>
        <end position="83"/>
    </location>
</feature>
<keyword evidence="1" id="KW-0472">Membrane</keyword>
<proteinExistence type="predicted"/>
<comment type="caution">
    <text evidence="2">The sequence shown here is derived from an EMBL/GenBank/DDBJ whole genome shotgun (WGS) entry which is preliminary data.</text>
</comment>
<gene>
    <name evidence="2" type="ORF">GCM10007854_22590</name>
</gene>
<accession>A0ABQ5V179</accession>
<keyword evidence="1" id="KW-0812">Transmembrane</keyword>
<name>A0ABQ5V179_9PROT</name>
<sequence>MNKELSEHNLPRSALILAGIAGMVSAITTFLLWYLPRTYQLGDGFEGIIALHAEPAYMVRLWVNYVHVFLALGAYMAVAAAIARRARVSASVGLIAFIIWCAAEDQHDPLIGFTYNDLEYSSTKFVGQNVGNL</sequence>
<organism evidence="2 3">
    <name type="scientific">Algimonas porphyrae</name>
    <dbReference type="NCBI Taxonomy" id="1128113"/>
    <lineage>
        <taxon>Bacteria</taxon>
        <taxon>Pseudomonadati</taxon>
        <taxon>Pseudomonadota</taxon>
        <taxon>Alphaproteobacteria</taxon>
        <taxon>Maricaulales</taxon>
        <taxon>Robiginitomaculaceae</taxon>
        <taxon>Algimonas</taxon>
    </lineage>
</organism>